<dbReference type="Proteomes" id="UP000295258">
    <property type="component" value="Unassembled WGS sequence"/>
</dbReference>
<gene>
    <name evidence="2" type="ORF">E1292_05350</name>
</gene>
<proteinExistence type="predicted"/>
<feature type="transmembrane region" description="Helical" evidence="1">
    <location>
        <begin position="81"/>
        <end position="99"/>
    </location>
</feature>
<dbReference type="RefSeq" id="WP_132592579.1">
    <property type="nucleotide sequence ID" value="NZ_SMKO01000008.1"/>
</dbReference>
<feature type="transmembrane region" description="Helical" evidence="1">
    <location>
        <begin position="111"/>
        <end position="128"/>
    </location>
</feature>
<feature type="transmembrane region" description="Helical" evidence="1">
    <location>
        <begin position="25"/>
        <end position="44"/>
    </location>
</feature>
<comment type="caution">
    <text evidence="2">The sequence shown here is derived from an EMBL/GenBank/DDBJ whole genome shotgun (WGS) entry which is preliminary data.</text>
</comment>
<keyword evidence="3" id="KW-1185">Reference proteome</keyword>
<feature type="transmembrane region" description="Helical" evidence="1">
    <location>
        <begin position="135"/>
        <end position="152"/>
    </location>
</feature>
<dbReference type="EMBL" id="SMKO01000008">
    <property type="protein sequence ID" value="TDD11350.1"/>
    <property type="molecule type" value="Genomic_DNA"/>
</dbReference>
<name>A0A4R4WD53_9ACTN</name>
<accession>A0A4R4WD53</accession>
<keyword evidence="1" id="KW-1133">Transmembrane helix</keyword>
<evidence type="ECO:0000313" key="2">
    <source>
        <dbReference type="EMBL" id="TDD11350.1"/>
    </source>
</evidence>
<feature type="transmembrane region" description="Helical" evidence="1">
    <location>
        <begin position="56"/>
        <end position="76"/>
    </location>
</feature>
<feature type="transmembrane region" description="Helical" evidence="1">
    <location>
        <begin position="195"/>
        <end position="218"/>
    </location>
</feature>
<sequence>MDNTTIDYGDYAEYDRRQRNIEHHLLAAFLGGLAVGPMGMLVTGDGPGWLGQIYDPYVYFALTLAVGATASGVGWALVTTFLAAVSTLVSAMGASALLGDDALGAAGDAAGANWTLALLVCLGLAAYVTRRDDVWGDLAAAAVGAALIADVVDRAVPGLVESDGSFWPYPAAVIGLLSVALVLGLRRNAWGRVRALAMSAVLSTLLAAGLTGSLAGWLPLPV</sequence>
<keyword evidence="1" id="KW-0472">Membrane</keyword>
<organism evidence="2 3">
    <name type="scientific">Nonomuraea deserti</name>
    <dbReference type="NCBI Taxonomy" id="1848322"/>
    <lineage>
        <taxon>Bacteria</taxon>
        <taxon>Bacillati</taxon>
        <taxon>Actinomycetota</taxon>
        <taxon>Actinomycetes</taxon>
        <taxon>Streptosporangiales</taxon>
        <taxon>Streptosporangiaceae</taxon>
        <taxon>Nonomuraea</taxon>
    </lineage>
</organism>
<reference evidence="2 3" key="1">
    <citation type="submission" date="2019-03" db="EMBL/GenBank/DDBJ databases">
        <title>Draft genome sequences of novel Actinobacteria.</title>
        <authorList>
            <person name="Sahin N."/>
            <person name="Ay H."/>
            <person name="Saygin H."/>
        </authorList>
    </citation>
    <scope>NUCLEOTIDE SEQUENCE [LARGE SCALE GENOMIC DNA]</scope>
    <source>
        <strain evidence="2 3">KC310</strain>
    </source>
</reference>
<protein>
    <submittedName>
        <fullName evidence="2">Uncharacterized protein</fullName>
    </submittedName>
</protein>
<keyword evidence="1" id="KW-0812">Transmembrane</keyword>
<evidence type="ECO:0000313" key="3">
    <source>
        <dbReference type="Proteomes" id="UP000295258"/>
    </source>
</evidence>
<dbReference type="AlphaFoldDB" id="A0A4R4WD53"/>
<evidence type="ECO:0000256" key="1">
    <source>
        <dbReference type="SAM" id="Phobius"/>
    </source>
</evidence>
<feature type="transmembrane region" description="Helical" evidence="1">
    <location>
        <begin position="164"/>
        <end position="183"/>
    </location>
</feature>